<gene>
    <name evidence="13" type="ORF">FRC0190_01956</name>
</gene>
<dbReference type="PANTHER" id="PTHR24221">
    <property type="entry name" value="ATP-BINDING CASSETTE SUB-FAMILY B"/>
    <property type="match status" value="1"/>
</dbReference>
<evidence type="ECO:0000313" key="13">
    <source>
        <dbReference type="EMBL" id="VZH86018.1"/>
    </source>
</evidence>
<evidence type="ECO:0000256" key="10">
    <source>
        <dbReference type="SAM" id="Phobius"/>
    </source>
</evidence>
<dbReference type="GO" id="GO:0005524">
    <property type="term" value="F:ATP binding"/>
    <property type="evidence" value="ECO:0007669"/>
    <property type="project" value="UniProtKB-KW"/>
</dbReference>
<dbReference type="SUPFAM" id="SSF52540">
    <property type="entry name" value="P-loop containing nucleoside triphosphate hydrolases"/>
    <property type="match status" value="1"/>
</dbReference>
<accession>A0A6I8MDC1</accession>
<proteinExistence type="inferred from homology"/>
<evidence type="ECO:0000259" key="11">
    <source>
        <dbReference type="PROSITE" id="PS50893"/>
    </source>
</evidence>
<evidence type="ECO:0000256" key="4">
    <source>
        <dbReference type="ARBA" id="ARBA00022741"/>
    </source>
</evidence>
<organism evidence="13 14">
    <name type="scientific">Corynebacterium rouxii</name>
    <dbReference type="NCBI Taxonomy" id="2719119"/>
    <lineage>
        <taxon>Bacteria</taxon>
        <taxon>Bacillati</taxon>
        <taxon>Actinomycetota</taxon>
        <taxon>Actinomycetes</taxon>
        <taxon>Mycobacteriales</taxon>
        <taxon>Corynebacteriaceae</taxon>
        <taxon>Corynebacterium</taxon>
    </lineage>
</organism>
<evidence type="ECO:0000259" key="12">
    <source>
        <dbReference type="PROSITE" id="PS50929"/>
    </source>
</evidence>
<evidence type="ECO:0000256" key="5">
    <source>
        <dbReference type="ARBA" id="ARBA00022840"/>
    </source>
</evidence>
<reference evidence="13 14" key="1">
    <citation type="submission" date="2019-11" db="EMBL/GenBank/DDBJ databases">
        <authorList>
            <person name="Brisse S."/>
        </authorList>
    </citation>
    <scope>NUCLEOTIDE SEQUENCE [LARGE SCALE GENOMIC DNA]</scope>
    <source>
        <strain evidence="13">FRC0190</strain>
    </source>
</reference>
<dbReference type="PROSITE" id="PS50893">
    <property type="entry name" value="ABC_TRANSPORTER_2"/>
    <property type="match status" value="1"/>
</dbReference>
<dbReference type="Pfam" id="PF00005">
    <property type="entry name" value="ABC_tran"/>
    <property type="match status" value="1"/>
</dbReference>
<dbReference type="InterPro" id="IPR003439">
    <property type="entry name" value="ABC_transporter-like_ATP-bd"/>
</dbReference>
<dbReference type="SMART" id="SM00382">
    <property type="entry name" value="AAA"/>
    <property type="match status" value="1"/>
</dbReference>
<evidence type="ECO:0000256" key="9">
    <source>
        <dbReference type="ARBA" id="ARBA00023455"/>
    </source>
</evidence>
<protein>
    <submittedName>
        <fullName evidence="13">Thiol reductant ABC exporter subunit CydC</fullName>
    </submittedName>
</protein>
<comment type="similarity">
    <text evidence="9">Belongs to the ABC transporter superfamily. Siderophore-Fe(3+) uptake transporter (SIUT) (TC 3.A.1.21) family.</text>
</comment>
<evidence type="ECO:0000256" key="6">
    <source>
        <dbReference type="ARBA" id="ARBA00022967"/>
    </source>
</evidence>
<name>A0A6I8MDC1_9CORY</name>
<dbReference type="Gene3D" id="3.40.50.300">
    <property type="entry name" value="P-loop containing nucleotide triphosphate hydrolases"/>
    <property type="match status" value="1"/>
</dbReference>
<feature type="transmembrane region" description="Helical" evidence="10">
    <location>
        <begin position="239"/>
        <end position="260"/>
    </location>
</feature>
<keyword evidence="2" id="KW-1003">Cell membrane</keyword>
<dbReference type="PANTHER" id="PTHR24221:SF654">
    <property type="entry name" value="ATP-BINDING CASSETTE SUB-FAMILY B MEMBER 6"/>
    <property type="match status" value="1"/>
</dbReference>
<evidence type="ECO:0000256" key="1">
    <source>
        <dbReference type="ARBA" id="ARBA00004429"/>
    </source>
</evidence>
<feature type="transmembrane region" description="Helical" evidence="10">
    <location>
        <begin position="16"/>
        <end position="41"/>
    </location>
</feature>
<keyword evidence="8 10" id="KW-0472">Membrane</keyword>
<keyword evidence="3 10" id="KW-0812">Transmembrane</keyword>
<feature type="domain" description="ABC transmembrane type-1" evidence="12">
    <location>
        <begin position="17"/>
        <end position="289"/>
    </location>
</feature>
<dbReference type="AlphaFoldDB" id="A0A6I8MDC1"/>
<feature type="domain" description="ABC transporter" evidence="11">
    <location>
        <begin position="325"/>
        <end position="514"/>
    </location>
</feature>
<keyword evidence="7 10" id="KW-1133">Transmembrane helix</keyword>
<dbReference type="InterPro" id="IPR027417">
    <property type="entry name" value="P-loop_NTPase"/>
</dbReference>
<dbReference type="GO" id="GO:0005886">
    <property type="term" value="C:plasma membrane"/>
    <property type="evidence" value="ECO:0007669"/>
    <property type="project" value="UniProtKB-SubCell"/>
</dbReference>
<dbReference type="Gene3D" id="1.20.1560.10">
    <property type="entry name" value="ABC transporter type 1, transmembrane domain"/>
    <property type="match status" value="1"/>
</dbReference>
<dbReference type="InterPro" id="IPR014223">
    <property type="entry name" value="ABC_CydC/D"/>
</dbReference>
<dbReference type="PROSITE" id="PS50929">
    <property type="entry name" value="ABC_TM1F"/>
    <property type="match status" value="1"/>
</dbReference>
<dbReference type="InterPro" id="IPR003593">
    <property type="entry name" value="AAA+_ATPase"/>
</dbReference>
<evidence type="ECO:0000256" key="7">
    <source>
        <dbReference type="ARBA" id="ARBA00022989"/>
    </source>
</evidence>
<evidence type="ECO:0000256" key="3">
    <source>
        <dbReference type="ARBA" id="ARBA00022692"/>
    </source>
</evidence>
<dbReference type="InterPro" id="IPR011527">
    <property type="entry name" value="ABC1_TM_dom"/>
</dbReference>
<dbReference type="InterPro" id="IPR017871">
    <property type="entry name" value="ABC_transporter-like_CS"/>
</dbReference>
<dbReference type="GO" id="GO:0140359">
    <property type="term" value="F:ABC-type transporter activity"/>
    <property type="evidence" value="ECO:0007669"/>
    <property type="project" value="InterPro"/>
</dbReference>
<dbReference type="RefSeq" id="WP_155873955.1">
    <property type="nucleotide sequence ID" value="NZ_CP168248.1"/>
</dbReference>
<dbReference type="GO" id="GO:0045454">
    <property type="term" value="P:cell redox homeostasis"/>
    <property type="evidence" value="ECO:0007669"/>
    <property type="project" value="InterPro"/>
</dbReference>
<dbReference type="GO" id="GO:0016887">
    <property type="term" value="F:ATP hydrolysis activity"/>
    <property type="evidence" value="ECO:0007669"/>
    <property type="project" value="InterPro"/>
</dbReference>
<dbReference type="EMBL" id="LR738855">
    <property type="protein sequence ID" value="VZH86018.1"/>
    <property type="molecule type" value="Genomic_DNA"/>
</dbReference>
<dbReference type="PROSITE" id="PS00211">
    <property type="entry name" value="ABC_TRANSPORTER_1"/>
    <property type="match status" value="1"/>
</dbReference>
<dbReference type="SUPFAM" id="SSF90123">
    <property type="entry name" value="ABC transporter transmembrane region"/>
    <property type="match status" value="1"/>
</dbReference>
<keyword evidence="6" id="KW-1278">Translocase</keyword>
<evidence type="ECO:0000256" key="2">
    <source>
        <dbReference type="ARBA" id="ARBA00022519"/>
    </source>
</evidence>
<evidence type="ECO:0000313" key="14">
    <source>
        <dbReference type="Proteomes" id="UP000423525"/>
    </source>
</evidence>
<feature type="transmembrane region" description="Helical" evidence="10">
    <location>
        <begin position="127"/>
        <end position="145"/>
    </location>
</feature>
<keyword evidence="2" id="KW-0997">Cell inner membrane</keyword>
<dbReference type="GO" id="GO:0034775">
    <property type="term" value="P:glutathione transmembrane transport"/>
    <property type="evidence" value="ECO:0007669"/>
    <property type="project" value="InterPro"/>
</dbReference>
<dbReference type="KEGG" id="crf:FRC0190_01956"/>
<dbReference type="NCBIfam" id="TIGR02868">
    <property type="entry name" value="CydC"/>
    <property type="match status" value="1"/>
</dbReference>
<feature type="transmembrane region" description="Helical" evidence="10">
    <location>
        <begin position="151"/>
        <end position="170"/>
    </location>
</feature>
<dbReference type="InterPro" id="IPR039421">
    <property type="entry name" value="Type_1_exporter"/>
</dbReference>
<sequence>MKPTELLFQHVSRRALAGAIAIASLTLLSSLGLMVLSGWLITRAWQAPPILDLAVAITAVRALGLSRSVMRYVDRIVTHRYALSALSSLRVQVFQAAVSQGNTPDVEAQRALGADAQRVTDLIVRSIVPRGVAIVLSVLAVAGAVCLLPFAGLVLALGLLLTGVVIPRWVSSDRWQAVHTAEVAARDQLDESLDAVLNHRVEFQAAGLKQRRNARVVADSQNMATVSANRLKRLAAIDATVVAISGCTLVLITWLGLHFYQGSPMWLGMLVLLAMSAFESHAPLVEAATHHVIGTKAAQRMTAFMEQAVHFPAPGIANAAESPTLRVQDLTCAWGDNTWNFDLEFGQRHVIRGPSGCGKTTLLRTIAGLSPVVSGSVTIAGHKDTQSLRTWTRLFAEDGYIFATSIRENILVACPDATDELMYATARAVGLGPWLDTHDGLDTILNDGAESISSGQRRRLLLARALCSTAPIVLLDEPTAHIDDADGRRLLHMLVHEPLPGALPERSVVVVTHLS</sequence>
<dbReference type="GO" id="GO:0034040">
    <property type="term" value="F:ATPase-coupled lipid transmembrane transporter activity"/>
    <property type="evidence" value="ECO:0007669"/>
    <property type="project" value="TreeGrafter"/>
</dbReference>
<dbReference type="Proteomes" id="UP000423525">
    <property type="component" value="Chromosome"/>
</dbReference>
<keyword evidence="5" id="KW-0067">ATP-binding</keyword>
<evidence type="ECO:0000256" key="8">
    <source>
        <dbReference type="ARBA" id="ARBA00023136"/>
    </source>
</evidence>
<comment type="subcellular location">
    <subcellularLocation>
        <location evidence="1">Cell inner membrane</location>
        <topology evidence="1">Multi-pass membrane protein</topology>
    </subcellularLocation>
</comment>
<dbReference type="InterPro" id="IPR036640">
    <property type="entry name" value="ABC1_TM_sf"/>
</dbReference>
<keyword evidence="4" id="KW-0547">Nucleotide-binding</keyword>